<feature type="domain" description="Outer membrane protein beta-barrel" evidence="7">
    <location>
        <begin position="35"/>
        <end position="215"/>
    </location>
</feature>
<evidence type="ECO:0000313" key="8">
    <source>
        <dbReference type="EMBL" id="TPW30796.1"/>
    </source>
</evidence>
<dbReference type="Pfam" id="PF13505">
    <property type="entry name" value="OMP_b-brl"/>
    <property type="match status" value="1"/>
</dbReference>
<dbReference type="EMBL" id="VHLG01000004">
    <property type="protein sequence ID" value="TPW30796.1"/>
    <property type="molecule type" value="Genomic_DNA"/>
</dbReference>
<evidence type="ECO:0000256" key="2">
    <source>
        <dbReference type="ARBA" id="ARBA00022729"/>
    </source>
</evidence>
<dbReference type="Proteomes" id="UP000318801">
    <property type="component" value="Unassembled WGS sequence"/>
</dbReference>
<dbReference type="Gene3D" id="2.40.160.20">
    <property type="match status" value="1"/>
</dbReference>
<protein>
    <submittedName>
        <fullName evidence="8">Porin family protein</fullName>
    </submittedName>
</protein>
<dbReference type="InterPro" id="IPR011250">
    <property type="entry name" value="OMP/PagP_B-barrel"/>
</dbReference>
<evidence type="ECO:0000256" key="4">
    <source>
        <dbReference type="ARBA" id="ARBA00023237"/>
    </source>
</evidence>
<dbReference type="AlphaFoldDB" id="A0A506UBN1"/>
<dbReference type="InterPro" id="IPR051692">
    <property type="entry name" value="OMP-like"/>
</dbReference>
<evidence type="ECO:0000256" key="3">
    <source>
        <dbReference type="ARBA" id="ARBA00023136"/>
    </source>
</evidence>
<organism evidence="8 9">
    <name type="scientific">Martelella alba</name>
    <dbReference type="NCBI Taxonomy" id="2590451"/>
    <lineage>
        <taxon>Bacteria</taxon>
        <taxon>Pseudomonadati</taxon>
        <taxon>Pseudomonadota</taxon>
        <taxon>Alphaproteobacteria</taxon>
        <taxon>Hyphomicrobiales</taxon>
        <taxon>Aurantimonadaceae</taxon>
        <taxon>Martelella</taxon>
    </lineage>
</organism>
<name>A0A506UBN1_9HYPH</name>
<feature type="signal peptide" evidence="6">
    <location>
        <begin position="1"/>
        <end position="20"/>
    </location>
</feature>
<keyword evidence="9" id="KW-1185">Reference proteome</keyword>
<keyword evidence="3" id="KW-0472">Membrane</keyword>
<reference evidence="8 9" key="1">
    <citation type="submission" date="2019-06" db="EMBL/GenBank/DDBJ databases">
        <authorList>
            <person name="Li M."/>
        </authorList>
    </citation>
    <scope>NUCLEOTIDE SEQUENCE [LARGE SCALE GENOMIC DNA]</scope>
    <source>
        <strain evidence="8 9">BGMRC2036</strain>
    </source>
</reference>
<dbReference type="InterPro" id="IPR027385">
    <property type="entry name" value="Beta-barrel_OMP"/>
</dbReference>
<comment type="subcellular location">
    <subcellularLocation>
        <location evidence="1">Cell outer membrane</location>
    </subcellularLocation>
</comment>
<sequence length="240" mass="26305">MKNILLSTAILMTMTGSAFAADFITPEPVYTPPPVSAPAYSGHNWTGFNIGVMGGWNWNQSKLNRSKTGDLVSKKNNNSVFGAFAGYDYQFSNNVVLGVVGDINYNPNNKTRYFSSTTFENPHFQISSAAGNGYNWEGSVRGRLGYAFDNALIYATGGWAFANNMVSTSLTVNDTTSGSKHSSFDNGWTFGAGLDYAFTNKLFARAEYRYTNFGEGTPYFGVRSKDFVSNRVMFGIGMTF</sequence>
<dbReference type="PANTHER" id="PTHR34001:SF3">
    <property type="entry name" value="BLL7405 PROTEIN"/>
    <property type="match status" value="1"/>
</dbReference>
<keyword evidence="2 6" id="KW-0732">Signal</keyword>
<keyword evidence="4" id="KW-0998">Cell outer membrane</keyword>
<evidence type="ECO:0000256" key="6">
    <source>
        <dbReference type="SAM" id="SignalP"/>
    </source>
</evidence>
<accession>A0A506UBN1</accession>
<dbReference type="GO" id="GO:0009279">
    <property type="term" value="C:cell outer membrane"/>
    <property type="evidence" value="ECO:0007669"/>
    <property type="project" value="UniProtKB-SubCell"/>
</dbReference>
<evidence type="ECO:0000256" key="5">
    <source>
        <dbReference type="ARBA" id="ARBA00038306"/>
    </source>
</evidence>
<evidence type="ECO:0000259" key="7">
    <source>
        <dbReference type="Pfam" id="PF13505"/>
    </source>
</evidence>
<dbReference type="PANTHER" id="PTHR34001">
    <property type="entry name" value="BLL7405 PROTEIN"/>
    <property type="match status" value="1"/>
</dbReference>
<dbReference type="OrthoDB" id="7916126at2"/>
<gene>
    <name evidence="8" type="ORF">FJU08_08960</name>
</gene>
<dbReference type="SUPFAM" id="SSF56925">
    <property type="entry name" value="OMPA-like"/>
    <property type="match status" value="1"/>
</dbReference>
<comment type="similarity">
    <text evidence="5">Belongs to the Omp25/RopB family.</text>
</comment>
<feature type="chain" id="PRO_5021493379" evidence="6">
    <location>
        <begin position="21"/>
        <end position="240"/>
    </location>
</feature>
<comment type="caution">
    <text evidence="8">The sequence shown here is derived from an EMBL/GenBank/DDBJ whole genome shotgun (WGS) entry which is preliminary data.</text>
</comment>
<evidence type="ECO:0000313" key="9">
    <source>
        <dbReference type="Proteomes" id="UP000318801"/>
    </source>
</evidence>
<dbReference type="RefSeq" id="WP_141148667.1">
    <property type="nucleotide sequence ID" value="NZ_VHLG01000004.1"/>
</dbReference>
<evidence type="ECO:0000256" key="1">
    <source>
        <dbReference type="ARBA" id="ARBA00004442"/>
    </source>
</evidence>
<proteinExistence type="inferred from homology"/>